<keyword evidence="2" id="KW-1185">Reference proteome</keyword>
<sequence>MRMDTQSPSETVLVSLEHHSDPYPHPFQLRIPSARLLSLARIASPTSRKLWTGFEQYFSSHPNRSSRESVPTSSALPVLLSKVLPVAASY</sequence>
<name>A0A484FZU4_COLOR</name>
<comment type="caution">
    <text evidence="1">The sequence shown here is derived from an EMBL/GenBank/DDBJ whole genome shotgun (WGS) entry which is preliminary data.</text>
</comment>
<reference evidence="2" key="2">
    <citation type="journal article" date="2019" name="Mol. Plant Microbe Interact.">
        <title>Genome sequence resources for four phytopathogenic fungi from the Colletotrichum orbiculare species complex.</title>
        <authorList>
            <person name="Gan P."/>
            <person name="Tsushima A."/>
            <person name="Narusaka M."/>
            <person name="Narusaka Y."/>
            <person name="Takano Y."/>
            <person name="Kubo Y."/>
            <person name="Shirasu K."/>
        </authorList>
    </citation>
    <scope>GENOME REANNOTATION</scope>
    <source>
        <strain evidence="2">104-T / ATCC 96160 / CBS 514.97 / LARS 414 / MAFF 240422</strain>
    </source>
</reference>
<evidence type="ECO:0000313" key="1">
    <source>
        <dbReference type="EMBL" id="TDZ23064.1"/>
    </source>
</evidence>
<evidence type="ECO:0000313" key="2">
    <source>
        <dbReference type="Proteomes" id="UP000014480"/>
    </source>
</evidence>
<gene>
    <name evidence="1" type="ORF">Cob_v003983</name>
</gene>
<dbReference type="Proteomes" id="UP000014480">
    <property type="component" value="Unassembled WGS sequence"/>
</dbReference>
<proteinExistence type="predicted"/>
<accession>A0A484FZU4</accession>
<reference evidence="2" key="1">
    <citation type="journal article" date="2013" name="New Phytol.">
        <title>Comparative genomic and transcriptomic analyses reveal the hemibiotrophic stage shift of Colletotrichum fungi.</title>
        <authorList>
            <person name="Gan P."/>
            <person name="Ikeda K."/>
            <person name="Irieda H."/>
            <person name="Narusaka M."/>
            <person name="O'Connell R.J."/>
            <person name="Narusaka Y."/>
            <person name="Takano Y."/>
            <person name="Kubo Y."/>
            <person name="Shirasu K."/>
        </authorList>
    </citation>
    <scope>NUCLEOTIDE SEQUENCE [LARGE SCALE GENOMIC DNA]</scope>
    <source>
        <strain evidence="2">104-T / ATCC 96160 / CBS 514.97 / LARS 414 / MAFF 240422</strain>
    </source>
</reference>
<dbReference type="AlphaFoldDB" id="A0A484FZU4"/>
<protein>
    <submittedName>
        <fullName evidence="1">Uncharacterized protein</fullName>
    </submittedName>
</protein>
<organism evidence="1 2">
    <name type="scientific">Colletotrichum orbiculare (strain 104-T / ATCC 96160 / CBS 514.97 / LARS 414 / MAFF 240422)</name>
    <name type="common">Cucumber anthracnose fungus</name>
    <name type="synonym">Colletotrichum lagenarium</name>
    <dbReference type="NCBI Taxonomy" id="1213857"/>
    <lineage>
        <taxon>Eukaryota</taxon>
        <taxon>Fungi</taxon>
        <taxon>Dikarya</taxon>
        <taxon>Ascomycota</taxon>
        <taxon>Pezizomycotina</taxon>
        <taxon>Sordariomycetes</taxon>
        <taxon>Hypocreomycetidae</taxon>
        <taxon>Glomerellales</taxon>
        <taxon>Glomerellaceae</taxon>
        <taxon>Colletotrichum</taxon>
        <taxon>Colletotrichum orbiculare species complex</taxon>
    </lineage>
</organism>
<dbReference type="EMBL" id="AMCV02000007">
    <property type="protein sequence ID" value="TDZ23064.1"/>
    <property type="molecule type" value="Genomic_DNA"/>
</dbReference>